<organism evidence="2 3">
    <name type="scientific">Portunus trituberculatus</name>
    <name type="common">Swimming crab</name>
    <name type="synonym">Neptunus trituberculatus</name>
    <dbReference type="NCBI Taxonomy" id="210409"/>
    <lineage>
        <taxon>Eukaryota</taxon>
        <taxon>Metazoa</taxon>
        <taxon>Ecdysozoa</taxon>
        <taxon>Arthropoda</taxon>
        <taxon>Crustacea</taxon>
        <taxon>Multicrustacea</taxon>
        <taxon>Malacostraca</taxon>
        <taxon>Eumalacostraca</taxon>
        <taxon>Eucarida</taxon>
        <taxon>Decapoda</taxon>
        <taxon>Pleocyemata</taxon>
        <taxon>Brachyura</taxon>
        <taxon>Eubrachyura</taxon>
        <taxon>Portunoidea</taxon>
        <taxon>Portunidae</taxon>
        <taxon>Portuninae</taxon>
        <taxon>Portunus</taxon>
    </lineage>
</organism>
<evidence type="ECO:0000313" key="3">
    <source>
        <dbReference type="Proteomes" id="UP000324222"/>
    </source>
</evidence>
<protein>
    <submittedName>
        <fullName evidence="2">Uncharacterized protein</fullName>
    </submittedName>
</protein>
<name>A0A5B7GUH7_PORTR</name>
<evidence type="ECO:0000256" key="1">
    <source>
        <dbReference type="SAM" id="MobiDB-lite"/>
    </source>
</evidence>
<dbReference type="EMBL" id="VSRR010021405">
    <property type="protein sequence ID" value="MPC63911.1"/>
    <property type="molecule type" value="Genomic_DNA"/>
</dbReference>
<accession>A0A5B7GUH7</accession>
<keyword evidence="3" id="KW-1185">Reference proteome</keyword>
<feature type="region of interest" description="Disordered" evidence="1">
    <location>
        <begin position="21"/>
        <end position="44"/>
    </location>
</feature>
<gene>
    <name evidence="2" type="ORF">E2C01_058019</name>
</gene>
<evidence type="ECO:0000313" key="2">
    <source>
        <dbReference type="EMBL" id="MPC63911.1"/>
    </source>
</evidence>
<reference evidence="2 3" key="1">
    <citation type="submission" date="2019-05" db="EMBL/GenBank/DDBJ databases">
        <title>Another draft genome of Portunus trituberculatus and its Hox gene families provides insights of decapod evolution.</title>
        <authorList>
            <person name="Jeong J.-H."/>
            <person name="Song I."/>
            <person name="Kim S."/>
            <person name="Choi T."/>
            <person name="Kim D."/>
            <person name="Ryu S."/>
            <person name="Kim W."/>
        </authorList>
    </citation>
    <scope>NUCLEOTIDE SEQUENCE [LARGE SCALE GENOMIC DNA]</scope>
    <source>
        <tissue evidence="2">Muscle</tissue>
    </source>
</reference>
<dbReference type="Proteomes" id="UP000324222">
    <property type="component" value="Unassembled WGS sequence"/>
</dbReference>
<sequence length="67" mass="7502">MEAEKSVPLKGVDIQKEVTNHGGDVQASHGKHSNPWTGTKTRFRGDNQPLRLDLVFMKDLEDIDNVT</sequence>
<comment type="caution">
    <text evidence="2">The sequence shown here is derived from an EMBL/GenBank/DDBJ whole genome shotgun (WGS) entry which is preliminary data.</text>
</comment>
<proteinExistence type="predicted"/>
<dbReference type="AlphaFoldDB" id="A0A5B7GUH7"/>